<protein>
    <recommendedName>
        <fullName evidence="4">CUB domain-containing protein</fullName>
    </recommendedName>
</protein>
<comment type="caution">
    <text evidence="2">The sequence shown here is derived from an EMBL/GenBank/DDBJ whole genome shotgun (WGS) entry which is preliminary data.</text>
</comment>
<keyword evidence="3" id="KW-1185">Reference proteome</keyword>
<proteinExistence type="predicted"/>
<reference evidence="2" key="1">
    <citation type="journal article" date="2023" name="Mol. Phylogenet. Evol.">
        <title>Genome-scale phylogeny and comparative genomics of the fungal order Sordariales.</title>
        <authorList>
            <person name="Hensen N."/>
            <person name="Bonometti L."/>
            <person name="Westerberg I."/>
            <person name="Brannstrom I.O."/>
            <person name="Guillou S."/>
            <person name="Cros-Aarteil S."/>
            <person name="Calhoun S."/>
            <person name="Haridas S."/>
            <person name="Kuo A."/>
            <person name="Mondo S."/>
            <person name="Pangilinan J."/>
            <person name="Riley R."/>
            <person name="LaButti K."/>
            <person name="Andreopoulos B."/>
            <person name="Lipzen A."/>
            <person name="Chen C."/>
            <person name="Yan M."/>
            <person name="Daum C."/>
            <person name="Ng V."/>
            <person name="Clum A."/>
            <person name="Steindorff A."/>
            <person name="Ohm R.A."/>
            <person name="Martin F."/>
            <person name="Silar P."/>
            <person name="Natvig D.O."/>
            <person name="Lalanne C."/>
            <person name="Gautier V."/>
            <person name="Ament-Velasquez S.L."/>
            <person name="Kruys A."/>
            <person name="Hutchinson M.I."/>
            <person name="Powell A.J."/>
            <person name="Barry K."/>
            <person name="Miller A.N."/>
            <person name="Grigoriev I.V."/>
            <person name="Debuchy R."/>
            <person name="Gladieux P."/>
            <person name="Hiltunen Thoren M."/>
            <person name="Johannesson H."/>
        </authorList>
    </citation>
    <scope>NUCLEOTIDE SEQUENCE</scope>
    <source>
        <strain evidence="2">PSN243</strain>
    </source>
</reference>
<feature type="chain" id="PRO_5043754140" description="CUB domain-containing protein" evidence="1">
    <location>
        <begin position="22"/>
        <end position="227"/>
    </location>
</feature>
<keyword evidence="1" id="KW-0732">Signal</keyword>
<evidence type="ECO:0008006" key="4">
    <source>
        <dbReference type="Google" id="ProtNLM"/>
    </source>
</evidence>
<gene>
    <name evidence="2" type="ORF">QBC34DRAFT_426804</name>
</gene>
<organism evidence="2 3">
    <name type="scientific">Podospora aff. communis PSN243</name>
    <dbReference type="NCBI Taxonomy" id="3040156"/>
    <lineage>
        <taxon>Eukaryota</taxon>
        <taxon>Fungi</taxon>
        <taxon>Dikarya</taxon>
        <taxon>Ascomycota</taxon>
        <taxon>Pezizomycotina</taxon>
        <taxon>Sordariomycetes</taxon>
        <taxon>Sordariomycetidae</taxon>
        <taxon>Sordariales</taxon>
        <taxon>Podosporaceae</taxon>
        <taxon>Podospora</taxon>
    </lineage>
</organism>
<accession>A0AAV9GJN2</accession>
<evidence type="ECO:0000313" key="2">
    <source>
        <dbReference type="EMBL" id="KAK4448140.1"/>
    </source>
</evidence>
<reference evidence="2" key="2">
    <citation type="submission" date="2023-05" db="EMBL/GenBank/DDBJ databases">
        <authorList>
            <consortium name="Lawrence Berkeley National Laboratory"/>
            <person name="Steindorff A."/>
            <person name="Hensen N."/>
            <person name="Bonometti L."/>
            <person name="Westerberg I."/>
            <person name="Brannstrom I.O."/>
            <person name="Guillou S."/>
            <person name="Cros-Aarteil S."/>
            <person name="Calhoun S."/>
            <person name="Haridas S."/>
            <person name="Kuo A."/>
            <person name="Mondo S."/>
            <person name="Pangilinan J."/>
            <person name="Riley R."/>
            <person name="Labutti K."/>
            <person name="Andreopoulos B."/>
            <person name="Lipzen A."/>
            <person name="Chen C."/>
            <person name="Yanf M."/>
            <person name="Daum C."/>
            <person name="Ng V."/>
            <person name="Clum A."/>
            <person name="Ohm R."/>
            <person name="Martin F."/>
            <person name="Silar P."/>
            <person name="Natvig D."/>
            <person name="Lalanne C."/>
            <person name="Gautier V."/>
            <person name="Ament-Velasquez S.L."/>
            <person name="Kruys A."/>
            <person name="Hutchinson M.I."/>
            <person name="Powell A.J."/>
            <person name="Barry K."/>
            <person name="Miller A.N."/>
            <person name="Grigoriev I.V."/>
            <person name="Debuchy R."/>
            <person name="Gladieux P."/>
            <person name="Thoren M.H."/>
            <person name="Johannesson H."/>
        </authorList>
    </citation>
    <scope>NUCLEOTIDE SEQUENCE</scope>
    <source>
        <strain evidence="2">PSN243</strain>
    </source>
</reference>
<feature type="signal peptide" evidence="1">
    <location>
        <begin position="1"/>
        <end position="21"/>
    </location>
</feature>
<evidence type="ECO:0000313" key="3">
    <source>
        <dbReference type="Proteomes" id="UP001321760"/>
    </source>
</evidence>
<sequence>MMSPPPPLLALAAAILPLTSANPLSNLYYNSTLLPRQGSDLTAQVTLGRNQIDFSSRIPTDILGEGIRNLCSANGCDGGSTFTTPKTIASFRGGVDPPRLECTWSVRAEGNYDRIEERDYMLALMAETFSQTATDRIERMPIKNIICPPACEFVDVKMTTGPNFLQVVLNKPDGSNTAEIRATMSLDCQSGLGFDCPRAVSGNLKDALSEIPGVGPIIAQIFNIACL</sequence>
<dbReference type="Proteomes" id="UP001321760">
    <property type="component" value="Unassembled WGS sequence"/>
</dbReference>
<dbReference type="EMBL" id="MU865945">
    <property type="protein sequence ID" value="KAK4448140.1"/>
    <property type="molecule type" value="Genomic_DNA"/>
</dbReference>
<evidence type="ECO:0000256" key="1">
    <source>
        <dbReference type="SAM" id="SignalP"/>
    </source>
</evidence>
<name>A0AAV9GJN2_9PEZI</name>
<dbReference type="AlphaFoldDB" id="A0AAV9GJN2"/>